<dbReference type="InterPro" id="IPR015947">
    <property type="entry name" value="PUA-like_sf"/>
</dbReference>
<dbReference type="AlphaFoldDB" id="A0AAP0AZN0"/>
<dbReference type="Gene3D" id="2.30.130.30">
    <property type="entry name" value="Hypothetical protein"/>
    <property type="match status" value="1"/>
</dbReference>
<feature type="domain" description="ASCH" evidence="1">
    <location>
        <begin position="161"/>
        <end position="263"/>
    </location>
</feature>
<evidence type="ECO:0000259" key="1">
    <source>
        <dbReference type="SMART" id="SM01022"/>
    </source>
</evidence>
<name>A0AAP0AZN0_9ASPA</name>
<dbReference type="EMBL" id="JBBWWQ010000018">
    <property type="protein sequence ID" value="KAK8921379.1"/>
    <property type="molecule type" value="Genomic_DNA"/>
</dbReference>
<dbReference type="InterPro" id="IPR007374">
    <property type="entry name" value="ASCH_domain"/>
</dbReference>
<dbReference type="SUPFAM" id="SSF88697">
    <property type="entry name" value="PUA domain-like"/>
    <property type="match status" value="1"/>
</dbReference>
<dbReference type="SMART" id="SM01022">
    <property type="entry name" value="ASCH"/>
    <property type="match status" value="1"/>
</dbReference>
<sequence length="419" mass="46789">MDGTSSILEPNPADICFGVPADGNVFELEPAPPSPGSAPVHLTSCLEELLKFTLSASLADDSDVPLRLCRGYCANILRDDPFSSQISLMEVGGVPPYPLYKHLARVLEGCISPGTFFRERKSVKGLREDDSYEMKQREWDRLIEEKGIELVNMLEDVEFELHVQEPFFSQLRDGLKTVEGRCATGDYNRISTGSLLLFNKCLLLKVQHVRHYSSFSEMLEVELADALPGTLTVEEGVQIYRNFYSEEKEKSNGVLAINVLKEASQPYISLGNLLAGLGCEGIGSLLGMMHTTGTISDPLPPPRSLLLSSFTQLHRSNVKGCSLAGAARALSKHVQRSGDGWWGSFSRGDPEKNKRALEIINYLLNECCWMNMYKIHSHGCVFEIRVHEGYGARWSHDGTKFIGFLEPYTEEGHSKRWRH</sequence>
<reference evidence="2 3" key="1">
    <citation type="journal article" date="2022" name="Nat. Plants">
        <title>Genomes of leafy and leafless Platanthera orchids illuminate the evolution of mycoheterotrophy.</title>
        <authorList>
            <person name="Li M.H."/>
            <person name="Liu K.W."/>
            <person name="Li Z."/>
            <person name="Lu H.C."/>
            <person name="Ye Q.L."/>
            <person name="Zhang D."/>
            <person name="Wang J.Y."/>
            <person name="Li Y.F."/>
            <person name="Zhong Z.M."/>
            <person name="Liu X."/>
            <person name="Yu X."/>
            <person name="Liu D.K."/>
            <person name="Tu X.D."/>
            <person name="Liu B."/>
            <person name="Hao Y."/>
            <person name="Liao X.Y."/>
            <person name="Jiang Y.T."/>
            <person name="Sun W.H."/>
            <person name="Chen J."/>
            <person name="Chen Y.Q."/>
            <person name="Ai Y."/>
            <person name="Zhai J.W."/>
            <person name="Wu S.S."/>
            <person name="Zhou Z."/>
            <person name="Hsiao Y.Y."/>
            <person name="Wu W.L."/>
            <person name="Chen Y.Y."/>
            <person name="Lin Y.F."/>
            <person name="Hsu J.L."/>
            <person name="Li C.Y."/>
            <person name="Wang Z.W."/>
            <person name="Zhao X."/>
            <person name="Zhong W.Y."/>
            <person name="Ma X.K."/>
            <person name="Ma L."/>
            <person name="Huang J."/>
            <person name="Chen G.Z."/>
            <person name="Huang M.Z."/>
            <person name="Huang L."/>
            <person name="Peng D.H."/>
            <person name="Luo Y.B."/>
            <person name="Zou S.Q."/>
            <person name="Chen S.P."/>
            <person name="Lan S."/>
            <person name="Tsai W.C."/>
            <person name="Van de Peer Y."/>
            <person name="Liu Z.J."/>
        </authorList>
    </citation>
    <scope>NUCLEOTIDE SEQUENCE [LARGE SCALE GENOMIC DNA]</scope>
    <source>
        <strain evidence="2">Lor287</strain>
    </source>
</reference>
<evidence type="ECO:0000313" key="2">
    <source>
        <dbReference type="EMBL" id="KAK8921379.1"/>
    </source>
</evidence>
<proteinExistence type="predicted"/>
<protein>
    <recommendedName>
        <fullName evidence="1">ASCH domain-containing protein</fullName>
    </recommendedName>
</protein>
<evidence type="ECO:0000313" key="3">
    <source>
        <dbReference type="Proteomes" id="UP001418222"/>
    </source>
</evidence>
<keyword evidence="3" id="KW-1185">Reference proteome</keyword>
<dbReference type="PANTHER" id="PTHR34204:SF2">
    <property type="entry name" value="RNA-BINDING ASCH DOMAIN PROTEIN"/>
    <property type="match status" value="1"/>
</dbReference>
<organism evidence="2 3">
    <name type="scientific">Platanthera zijinensis</name>
    <dbReference type="NCBI Taxonomy" id="2320716"/>
    <lineage>
        <taxon>Eukaryota</taxon>
        <taxon>Viridiplantae</taxon>
        <taxon>Streptophyta</taxon>
        <taxon>Embryophyta</taxon>
        <taxon>Tracheophyta</taxon>
        <taxon>Spermatophyta</taxon>
        <taxon>Magnoliopsida</taxon>
        <taxon>Liliopsida</taxon>
        <taxon>Asparagales</taxon>
        <taxon>Orchidaceae</taxon>
        <taxon>Orchidoideae</taxon>
        <taxon>Orchideae</taxon>
        <taxon>Orchidinae</taxon>
        <taxon>Platanthera</taxon>
    </lineage>
</organism>
<dbReference type="Pfam" id="PF04266">
    <property type="entry name" value="ASCH"/>
    <property type="match status" value="1"/>
</dbReference>
<dbReference type="PANTHER" id="PTHR34204">
    <property type="entry name" value="RNA-BINDING ASCH DOMAIN PROTEIN"/>
    <property type="match status" value="1"/>
</dbReference>
<accession>A0AAP0AZN0</accession>
<dbReference type="Proteomes" id="UP001418222">
    <property type="component" value="Unassembled WGS sequence"/>
</dbReference>
<gene>
    <name evidence="2" type="ORF">KSP39_PZI019996</name>
</gene>
<comment type="caution">
    <text evidence="2">The sequence shown here is derived from an EMBL/GenBank/DDBJ whole genome shotgun (WGS) entry which is preliminary data.</text>
</comment>